<dbReference type="SUPFAM" id="SSF48371">
    <property type="entry name" value="ARM repeat"/>
    <property type="match status" value="1"/>
</dbReference>
<reference evidence="3" key="1">
    <citation type="journal article" date="2015" name="PLoS Genet.">
        <title>Genome Sequence and Transcriptome Analyses of Chrysochromulina tobin: Metabolic Tools for Enhanced Algal Fitness in the Prominent Order Prymnesiales (Haptophyceae).</title>
        <authorList>
            <person name="Hovde B.T."/>
            <person name="Deodato C.R."/>
            <person name="Hunsperger H.M."/>
            <person name="Ryken S.A."/>
            <person name="Yost W."/>
            <person name="Jha R.K."/>
            <person name="Patterson J."/>
            <person name="Monnat R.J. Jr."/>
            <person name="Barlow S.B."/>
            <person name="Starkenburg S.R."/>
            <person name="Cattolico R.A."/>
        </authorList>
    </citation>
    <scope>NUCLEOTIDE SEQUENCE</scope>
    <source>
        <strain evidence="3">CCMP291</strain>
    </source>
</reference>
<evidence type="ECO:0000313" key="3">
    <source>
        <dbReference type="Proteomes" id="UP000037460"/>
    </source>
</evidence>
<proteinExistence type="predicted"/>
<dbReference type="OrthoDB" id="7537227at2759"/>
<gene>
    <name evidence="2" type="ORF">Ctob_015922</name>
</gene>
<dbReference type="EMBL" id="JWZX01000634">
    <property type="protein sequence ID" value="KOO36084.1"/>
    <property type="molecule type" value="Genomic_DNA"/>
</dbReference>
<evidence type="ECO:0000313" key="2">
    <source>
        <dbReference type="EMBL" id="KOO36084.1"/>
    </source>
</evidence>
<sequence length="157" mass="16360">MPVLTTAPPPHRYTNEANRDAIREAGAIPLLLGLLDQGAPKAEEDAAGALWNLTELSSANCAALLEANGVRLLLGLIQREALSSRGAAFVPLETAPEPLWRLAENALVNLVEAPPSAPVLMPTRERLRLNHAAVRLNHAAAAASDTAVGDGGARDGA</sequence>
<keyword evidence="3" id="KW-1185">Reference proteome</keyword>
<dbReference type="InterPro" id="IPR011989">
    <property type="entry name" value="ARM-like"/>
</dbReference>
<dbReference type="AlphaFoldDB" id="A0A0M0KBC7"/>
<name>A0A0M0KBC7_9EUKA</name>
<organism evidence="2 3">
    <name type="scientific">Chrysochromulina tobinii</name>
    <dbReference type="NCBI Taxonomy" id="1460289"/>
    <lineage>
        <taxon>Eukaryota</taxon>
        <taxon>Haptista</taxon>
        <taxon>Haptophyta</taxon>
        <taxon>Prymnesiophyceae</taxon>
        <taxon>Prymnesiales</taxon>
        <taxon>Chrysochromulinaceae</taxon>
        <taxon>Chrysochromulina</taxon>
    </lineage>
</organism>
<dbReference type="PANTHER" id="PTHR23315:SF7">
    <property type="entry name" value="U-BOX DOMAIN-CONTAINING PROTEIN 4"/>
    <property type="match status" value="1"/>
</dbReference>
<dbReference type="Proteomes" id="UP000037460">
    <property type="component" value="Unassembled WGS sequence"/>
</dbReference>
<feature type="non-terminal residue" evidence="2">
    <location>
        <position position="157"/>
    </location>
</feature>
<protein>
    <submittedName>
        <fullName evidence="2">Uncharacterized protein</fullName>
    </submittedName>
</protein>
<dbReference type="InterPro" id="IPR016024">
    <property type="entry name" value="ARM-type_fold"/>
</dbReference>
<dbReference type="Gene3D" id="1.25.10.10">
    <property type="entry name" value="Leucine-rich Repeat Variant"/>
    <property type="match status" value="1"/>
</dbReference>
<evidence type="ECO:0000256" key="1">
    <source>
        <dbReference type="PROSITE-ProRule" id="PRU00259"/>
    </source>
</evidence>
<comment type="caution">
    <text evidence="2">The sequence shown here is derived from an EMBL/GenBank/DDBJ whole genome shotgun (WGS) entry which is preliminary data.</text>
</comment>
<accession>A0A0M0KBC7</accession>
<dbReference type="PANTHER" id="PTHR23315">
    <property type="entry name" value="U BOX DOMAIN-CONTAINING"/>
    <property type="match status" value="1"/>
</dbReference>
<dbReference type="InterPro" id="IPR000225">
    <property type="entry name" value="Armadillo"/>
</dbReference>
<dbReference type="SMART" id="SM00185">
    <property type="entry name" value="ARM"/>
    <property type="match status" value="2"/>
</dbReference>
<dbReference type="PROSITE" id="PS50176">
    <property type="entry name" value="ARM_REPEAT"/>
    <property type="match status" value="1"/>
</dbReference>
<dbReference type="Pfam" id="PF00514">
    <property type="entry name" value="Arm"/>
    <property type="match status" value="1"/>
</dbReference>
<feature type="repeat" description="ARM" evidence="1">
    <location>
        <begin position="26"/>
        <end position="54"/>
    </location>
</feature>